<comment type="caution">
    <text evidence="2">The sequence shown here is derived from an EMBL/GenBank/DDBJ whole genome shotgun (WGS) entry which is preliminary data.</text>
</comment>
<gene>
    <name evidence="2" type="ORF">B9Z55_028438</name>
</gene>
<protein>
    <recommendedName>
        <fullName evidence="4">CC domain-containing protein</fullName>
    </recommendedName>
</protein>
<organism evidence="2 3">
    <name type="scientific">Caenorhabditis nigoni</name>
    <dbReference type="NCBI Taxonomy" id="1611254"/>
    <lineage>
        <taxon>Eukaryota</taxon>
        <taxon>Metazoa</taxon>
        <taxon>Ecdysozoa</taxon>
        <taxon>Nematoda</taxon>
        <taxon>Chromadorea</taxon>
        <taxon>Rhabditida</taxon>
        <taxon>Rhabditina</taxon>
        <taxon>Rhabditomorpha</taxon>
        <taxon>Rhabditoidea</taxon>
        <taxon>Rhabditidae</taxon>
        <taxon>Peloderinae</taxon>
        <taxon>Caenorhabditis</taxon>
    </lineage>
</organism>
<evidence type="ECO:0000313" key="3">
    <source>
        <dbReference type="Proteomes" id="UP000230233"/>
    </source>
</evidence>
<feature type="signal peptide" evidence="1">
    <location>
        <begin position="1"/>
        <end position="20"/>
    </location>
</feature>
<keyword evidence="1" id="KW-0732">Signal</keyword>
<sequence length="79" mass="8407">MNSVMLFLVVLLISGINTQGSECRVDSQCPEKHACVFGDCLESNHPSGRVITDQNIGEPCNPECPAGQKCTAGLCIPDN</sequence>
<reference evidence="3" key="1">
    <citation type="submission" date="2017-10" db="EMBL/GenBank/DDBJ databases">
        <title>Rapid genome shrinkage in a self-fertile nematode reveals novel sperm competition proteins.</title>
        <authorList>
            <person name="Yin D."/>
            <person name="Schwarz E.M."/>
            <person name="Thomas C.G."/>
            <person name="Felde R.L."/>
            <person name="Korf I.F."/>
            <person name="Cutter A.D."/>
            <person name="Schartner C.M."/>
            <person name="Ralston E.J."/>
            <person name="Meyer B.J."/>
            <person name="Haag E.S."/>
        </authorList>
    </citation>
    <scope>NUCLEOTIDE SEQUENCE [LARGE SCALE GENOMIC DNA]</scope>
    <source>
        <strain evidence="3">JU1422</strain>
    </source>
</reference>
<dbReference type="Proteomes" id="UP000230233">
    <property type="component" value="Unassembled WGS sequence"/>
</dbReference>
<feature type="chain" id="PRO_5013653695" description="CC domain-containing protein" evidence="1">
    <location>
        <begin position="21"/>
        <end position="79"/>
    </location>
</feature>
<proteinExistence type="predicted"/>
<dbReference type="EMBL" id="PDUG01000023">
    <property type="protein sequence ID" value="PIC12415.1"/>
    <property type="molecule type" value="Genomic_DNA"/>
</dbReference>
<evidence type="ECO:0008006" key="4">
    <source>
        <dbReference type="Google" id="ProtNLM"/>
    </source>
</evidence>
<accession>A0A2G5SBG7</accession>
<evidence type="ECO:0000313" key="2">
    <source>
        <dbReference type="EMBL" id="PIC12415.1"/>
    </source>
</evidence>
<name>A0A2G5SBG7_9PELO</name>
<keyword evidence="3" id="KW-1185">Reference proteome</keyword>
<evidence type="ECO:0000256" key="1">
    <source>
        <dbReference type="SAM" id="SignalP"/>
    </source>
</evidence>
<dbReference type="AlphaFoldDB" id="A0A2G5SBG7"/>
<dbReference type="OrthoDB" id="4405280at2759"/>